<dbReference type="GO" id="GO:0016020">
    <property type="term" value="C:membrane"/>
    <property type="evidence" value="ECO:0007669"/>
    <property type="project" value="UniProtKB-SubCell"/>
</dbReference>
<dbReference type="PANTHER" id="PTHR11266:SF21">
    <property type="entry name" value="ACT DOMAIN-CONTAINING PROTEIN"/>
    <property type="match status" value="1"/>
</dbReference>
<dbReference type="EMBL" id="BNJQ01000026">
    <property type="protein sequence ID" value="GHP09729.1"/>
    <property type="molecule type" value="Genomic_DNA"/>
</dbReference>
<dbReference type="InterPro" id="IPR002048">
    <property type="entry name" value="EF_hand_dom"/>
</dbReference>
<dbReference type="InterPro" id="IPR007248">
    <property type="entry name" value="Mpv17_PMP22"/>
</dbReference>
<feature type="region of interest" description="Disordered" evidence="8">
    <location>
        <begin position="241"/>
        <end position="260"/>
    </location>
</feature>
<keyword evidence="11" id="KW-1185">Reference proteome</keyword>
<dbReference type="OrthoDB" id="5345392at2759"/>
<dbReference type="CDD" id="cd00051">
    <property type="entry name" value="EFh"/>
    <property type="match status" value="1"/>
</dbReference>
<dbReference type="InterPro" id="IPR018247">
    <property type="entry name" value="EF_Hand_1_Ca_BS"/>
</dbReference>
<evidence type="ECO:0000259" key="9">
    <source>
        <dbReference type="PROSITE" id="PS50222"/>
    </source>
</evidence>
<evidence type="ECO:0000313" key="10">
    <source>
        <dbReference type="EMBL" id="GHP09729.1"/>
    </source>
</evidence>
<keyword evidence="4" id="KW-0106">Calcium</keyword>
<name>A0A830HXT8_9CHLO</name>
<dbReference type="AlphaFoldDB" id="A0A830HXT8"/>
<dbReference type="GO" id="GO:0005509">
    <property type="term" value="F:calcium ion binding"/>
    <property type="evidence" value="ECO:0007669"/>
    <property type="project" value="InterPro"/>
</dbReference>
<keyword evidence="5 7" id="KW-1133">Transmembrane helix</keyword>
<reference evidence="10" key="1">
    <citation type="submission" date="2020-10" db="EMBL/GenBank/DDBJ databases">
        <title>Unveiling of a novel bifunctional photoreceptor, Dualchrome1, isolated from a cosmopolitan green alga.</title>
        <authorList>
            <person name="Suzuki S."/>
            <person name="Kawachi M."/>
        </authorList>
    </citation>
    <scope>NUCLEOTIDE SEQUENCE</scope>
    <source>
        <strain evidence="10">NIES 2893</strain>
    </source>
</reference>
<feature type="transmembrane region" description="Helical" evidence="7">
    <location>
        <begin position="73"/>
        <end position="92"/>
    </location>
</feature>
<feature type="transmembrane region" description="Helical" evidence="7">
    <location>
        <begin position="165"/>
        <end position="183"/>
    </location>
</feature>
<accession>A0A830HXT8</accession>
<evidence type="ECO:0000256" key="3">
    <source>
        <dbReference type="ARBA" id="ARBA00022692"/>
    </source>
</evidence>
<dbReference type="Pfam" id="PF13202">
    <property type="entry name" value="EF-hand_5"/>
    <property type="match status" value="2"/>
</dbReference>
<evidence type="ECO:0000256" key="6">
    <source>
        <dbReference type="ARBA" id="ARBA00023136"/>
    </source>
</evidence>
<dbReference type="PROSITE" id="PS50222">
    <property type="entry name" value="EF_HAND_2"/>
    <property type="match status" value="2"/>
</dbReference>
<sequence>MDALGRGRTRTARYDVSTSAAAANMTSITATFMAENPVLSGVIITVIRSVGADLFAQMGVEKKKWSEINWRRVVGFGAFGGIYVAFFMYYLYVWLLTPLPTWLGLKGKLVCGIFTMLVDQFIHTPFLYIPAYYLSCEWVKNKPNANLLADAYETWKREIKSTFKAALGVWLPAMTINFCVLPTHLMVPWINLVGLCWMVFLSVSSGGKEVAQHPMSVAPFDVVDTDGDGVISREEYAAAFGDKSDSPSFESVDTDGDGSITRDEYAAAFDDKKEQN</sequence>
<comment type="subcellular location">
    <subcellularLocation>
        <location evidence="1">Membrane</location>
        <topology evidence="1">Multi-pass membrane protein</topology>
    </subcellularLocation>
</comment>
<dbReference type="Gene3D" id="1.10.238.10">
    <property type="entry name" value="EF-hand"/>
    <property type="match status" value="1"/>
</dbReference>
<comment type="similarity">
    <text evidence="2 7">Belongs to the peroxisomal membrane protein PXMP2/4 family.</text>
</comment>
<protein>
    <recommendedName>
        <fullName evidence="9">EF-hand domain-containing protein</fullName>
    </recommendedName>
</protein>
<evidence type="ECO:0000313" key="11">
    <source>
        <dbReference type="Proteomes" id="UP000660262"/>
    </source>
</evidence>
<evidence type="ECO:0000256" key="1">
    <source>
        <dbReference type="ARBA" id="ARBA00004141"/>
    </source>
</evidence>
<gene>
    <name evidence="10" type="ORF">PPROV_000846400</name>
</gene>
<dbReference type="InterPro" id="IPR011992">
    <property type="entry name" value="EF-hand-dom_pair"/>
</dbReference>
<evidence type="ECO:0000256" key="7">
    <source>
        <dbReference type="RuleBase" id="RU363053"/>
    </source>
</evidence>
<proteinExistence type="inferred from homology"/>
<organism evidence="10 11">
    <name type="scientific">Pycnococcus provasolii</name>
    <dbReference type="NCBI Taxonomy" id="41880"/>
    <lineage>
        <taxon>Eukaryota</taxon>
        <taxon>Viridiplantae</taxon>
        <taxon>Chlorophyta</taxon>
        <taxon>Pseudoscourfieldiophyceae</taxon>
        <taxon>Pseudoscourfieldiales</taxon>
        <taxon>Pycnococcaceae</taxon>
        <taxon>Pycnococcus</taxon>
    </lineage>
</organism>
<dbReference type="PANTHER" id="PTHR11266">
    <property type="entry name" value="PEROXISOMAL MEMBRANE PROTEIN 2, PXMP2 MPV17"/>
    <property type="match status" value="1"/>
</dbReference>
<feature type="transmembrane region" description="Helical" evidence="7">
    <location>
        <begin position="112"/>
        <end position="134"/>
    </location>
</feature>
<dbReference type="Pfam" id="PF04117">
    <property type="entry name" value="Mpv17_PMP22"/>
    <property type="match status" value="1"/>
</dbReference>
<feature type="domain" description="EF-hand" evidence="9">
    <location>
        <begin position="249"/>
        <end position="275"/>
    </location>
</feature>
<evidence type="ECO:0000256" key="2">
    <source>
        <dbReference type="ARBA" id="ARBA00006824"/>
    </source>
</evidence>
<evidence type="ECO:0000256" key="8">
    <source>
        <dbReference type="SAM" id="MobiDB-lite"/>
    </source>
</evidence>
<dbReference type="Proteomes" id="UP000660262">
    <property type="component" value="Unassembled WGS sequence"/>
</dbReference>
<dbReference type="GO" id="GO:0005737">
    <property type="term" value="C:cytoplasm"/>
    <property type="evidence" value="ECO:0007669"/>
    <property type="project" value="TreeGrafter"/>
</dbReference>
<dbReference type="SUPFAM" id="SSF47473">
    <property type="entry name" value="EF-hand"/>
    <property type="match status" value="1"/>
</dbReference>
<evidence type="ECO:0000256" key="5">
    <source>
        <dbReference type="ARBA" id="ARBA00022989"/>
    </source>
</evidence>
<dbReference type="PROSITE" id="PS00018">
    <property type="entry name" value="EF_HAND_1"/>
    <property type="match status" value="2"/>
</dbReference>
<keyword evidence="6 7" id="KW-0472">Membrane</keyword>
<evidence type="ECO:0000256" key="4">
    <source>
        <dbReference type="ARBA" id="ARBA00022837"/>
    </source>
</evidence>
<comment type="caution">
    <text evidence="10">The sequence shown here is derived from an EMBL/GenBank/DDBJ whole genome shotgun (WGS) entry which is preliminary data.</text>
</comment>
<feature type="domain" description="EF-hand" evidence="9">
    <location>
        <begin position="220"/>
        <end position="246"/>
    </location>
</feature>
<keyword evidence="3 7" id="KW-0812">Transmembrane</keyword>